<keyword evidence="2" id="KW-1185">Reference proteome</keyword>
<organism evidence="1 2">
    <name type="scientific">Streptomyces hebeiensis</name>
    <dbReference type="NCBI Taxonomy" id="229486"/>
    <lineage>
        <taxon>Bacteria</taxon>
        <taxon>Bacillati</taxon>
        <taxon>Actinomycetota</taxon>
        <taxon>Actinomycetes</taxon>
        <taxon>Kitasatosporales</taxon>
        <taxon>Streptomycetaceae</taxon>
        <taxon>Streptomyces</taxon>
    </lineage>
</organism>
<comment type="caution">
    <text evidence="1">The sequence shown here is derived from an EMBL/GenBank/DDBJ whole genome shotgun (WGS) entry which is preliminary data.</text>
</comment>
<accession>A0ABN1USG8</accession>
<proteinExistence type="predicted"/>
<dbReference type="SUPFAM" id="SSF158997">
    <property type="entry name" value="Trm112p-like"/>
    <property type="match status" value="1"/>
</dbReference>
<dbReference type="EMBL" id="BAAAKV010000017">
    <property type="protein sequence ID" value="GAA1166113.1"/>
    <property type="molecule type" value="Genomic_DNA"/>
</dbReference>
<sequence>MIDSRLLDILACPVCAERLELGPDHARMTCLGTACGRRYPVVDGIPVLVVGAEAPASSAG</sequence>
<dbReference type="RefSeq" id="WP_344274230.1">
    <property type="nucleotide sequence ID" value="NZ_BAAAKV010000017.1"/>
</dbReference>
<evidence type="ECO:0000313" key="2">
    <source>
        <dbReference type="Proteomes" id="UP001501371"/>
    </source>
</evidence>
<dbReference type="InterPro" id="IPR005651">
    <property type="entry name" value="Trm112-like"/>
</dbReference>
<evidence type="ECO:0000313" key="1">
    <source>
        <dbReference type="EMBL" id="GAA1166113.1"/>
    </source>
</evidence>
<gene>
    <name evidence="1" type="ORF">GCM10009654_23780</name>
</gene>
<dbReference type="Proteomes" id="UP001501371">
    <property type="component" value="Unassembled WGS sequence"/>
</dbReference>
<dbReference type="Gene3D" id="2.20.25.10">
    <property type="match status" value="1"/>
</dbReference>
<name>A0ABN1USG8_9ACTN</name>
<dbReference type="Pfam" id="PF03966">
    <property type="entry name" value="Trm112p"/>
    <property type="match status" value="1"/>
</dbReference>
<reference evidence="1 2" key="1">
    <citation type="journal article" date="2019" name="Int. J. Syst. Evol. Microbiol.">
        <title>The Global Catalogue of Microorganisms (GCM) 10K type strain sequencing project: providing services to taxonomists for standard genome sequencing and annotation.</title>
        <authorList>
            <consortium name="The Broad Institute Genomics Platform"/>
            <consortium name="The Broad Institute Genome Sequencing Center for Infectious Disease"/>
            <person name="Wu L."/>
            <person name="Ma J."/>
        </authorList>
    </citation>
    <scope>NUCLEOTIDE SEQUENCE [LARGE SCALE GENOMIC DNA]</scope>
    <source>
        <strain evidence="1 2">JCM 12696</strain>
    </source>
</reference>
<protein>
    <submittedName>
        <fullName evidence="1">Uncharacterized protein</fullName>
    </submittedName>
</protein>